<dbReference type="Proteomes" id="UP001256827">
    <property type="component" value="Chromosome"/>
</dbReference>
<keyword evidence="2" id="KW-1185">Reference proteome</keyword>
<name>A0ABY9SZI9_BREBE</name>
<evidence type="ECO:0000313" key="1">
    <source>
        <dbReference type="EMBL" id="WNC13007.1"/>
    </source>
</evidence>
<dbReference type="Pfam" id="PF06224">
    <property type="entry name" value="AlkZ-like"/>
    <property type="match status" value="1"/>
</dbReference>
<dbReference type="PANTHER" id="PTHR30528">
    <property type="entry name" value="CYTOPLASMIC PROTEIN"/>
    <property type="match status" value="1"/>
</dbReference>
<dbReference type="RefSeq" id="WP_310764522.1">
    <property type="nucleotide sequence ID" value="NZ_CP134050.1"/>
</dbReference>
<sequence>MKSGSRQPLVISKTEARRLAIVRQHLAAPREVADEENLMKVLRSLRYLQLDPVSVVAPSHELVLWSRFGAGAVPLLDDLLWRQRSLFEYWVSCAAIVLTEDYPLHRAFMNAYPPSRIAEWMNANASLREHILQRLQEDEALPTSAFEDLSTVPWKSSGWTADRNVERMLQFLWLGGSVMVTGRAAGQRLWALTEAHLPPETDRAALPMDMAINAAVEHSVRALGVAREADVKQYFFRLESRVPLRSALDRLQNERKVIPVEIDGEASRQTWFVHVDSLQEVDAIRAGNWEGRTTLLSPFDNLISDRDRTERLWGFSFRNEMYVPKAKRQYGYYLLPILHGDQLVGRISPKVDRRRNVLTIEGLYLEPDVRPTEDLYHAVTEQINDLAAFAGAETVEYSSQVPESWLAKLRRA</sequence>
<gene>
    <name evidence="1" type="ORF">RGB73_20080</name>
</gene>
<evidence type="ECO:0000313" key="2">
    <source>
        <dbReference type="Proteomes" id="UP001256827"/>
    </source>
</evidence>
<dbReference type="EMBL" id="CP134050">
    <property type="protein sequence ID" value="WNC13007.1"/>
    <property type="molecule type" value="Genomic_DNA"/>
</dbReference>
<protein>
    <submittedName>
        <fullName evidence="1">Crosslink repair DNA glycosylase YcaQ family protein</fullName>
    </submittedName>
</protein>
<dbReference type="InterPro" id="IPR009351">
    <property type="entry name" value="AlkZ-like"/>
</dbReference>
<dbReference type="PANTHER" id="PTHR30528:SF0">
    <property type="entry name" value="CYTOPLASMIC PROTEIN"/>
    <property type="match status" value="1"/>
</dbReference>
<proteinExistence type="predicted"/>
<accession>A0ABY9SZI9</accession>
<organism evidence="1 2">
    <name type="scientific">Brevibacillus brevis</name>
    <name type="common">Bacillus brevis</name>
    <dbReference type="NCBI Taxonomy" id="1393"/>
    <lineage>
        <taxon>Bacteria</taxon>
        <taxon>Bacillati</taxon>
        <taxon>Bacillota</taxon>
        <taxon>Bacilli</taxon>
        <taxon>Bacillales</taxon>
        <taxon>Paenibacillaceae</taxon>
        <taxon>Brevibacillus</taxon>
    </lineage>
</organism>
<reference evidence="1 2" key="1">
    <citation type="submission" date="2023-09" db="EMBL/GenBank/DDBJ databases">
        <title>Complete Genome and Methylome dissection of Bacillus brevis NEB573 original source of BbsI restriction endonuclease.</title>
        <authorList>
            <person name="Fomenkov A."/>
            <person name="Roberts R.D."/>
        </authorList>
    </citation>
    <scope>NUCLEOTIDE SEQUENCE [LARGE SCALE GENOMIC DNA]</scope>
    <source>
        <strain evidence="1 2">NEB573</strain>
    </source>
</reference>